<evidence type="ECO:0000313" key="6">
    <source>
        <dbReference type="Proteomes" id="UP000824596"/>
    </source>
</evidence>
<dbReference type="Pfam" id="PF00078">
    <property type="entry name" value="RVT_1"/>
    <property type="match status" value="1"/>
</dbReference>
<keyword evidence="6" id="KW-1185">Reference proteome</keyword>
<dbReference type="PROSITE" id="PS50878">
    <property type="entry name" value="RT_POL"/>
    <property type="match status" value="1"/>
</dbReference>
<gene>
    <name evidence="5" type="ORF">HRG_07396</name>
</gene>
<dbReference type="InterPro" id="IPR041577">
    <property type="entry name" value="RT_RNaseH_2"/>
</dbReference>
<dbReference type="InterPro" id="IPR043128">
    <property type="entry name" value="Rev_trsase/Diguanyl_cyclase"/>
</dbReference>
<name>A0A9P8MSC4_9HYPO</name>
<dbReference type="Pfam" id="PF17919">
    <property type="entry name" value="RT_RNaseH_2"/>
    <property type="match status" value="1"/>
</dbReference>
<keyword evidence="2" id="KW-0496">Mitochondrion</keyword>
<keyword evidence="5" id="KW-0548">Nucleotidyltransferase</keyword>
<feature type="domain" description="Reverse transcriptase" evidence="4">
    <location>
        <begin position="1"/>
        <end position="167"/>
    </location>
</feature>
<dbReference type="FunFam" id="3.30.70.270:FF:000020">
    <property type="entry name" value="Transposon Tf2-6 polyprotein-like Protein"/>
    <property type="match status" value="1"/>
</dbReference>
<dbReference type="EMBL" id="JAIZPD010000008">
    <property type="protein sequence ID" value="KAH0961318.1"/>
    <property type="molecule type" value="Genomic_DNA"/>
</dbReference>
<evidence type="ECO:0000259" key="4">
    <source>
        <dbReference type="PROSITE" id="PS50878"/>
    </source>
</evidence>
<organism evidence="5 6">
    <name type="scientific">Hirsutella rhossiliensis</name>
    <dbReference type="NCBI Taxonomy" id="111463"/>
    <lineage>
        <taxon>Eukaryota</taxon>
        <taxon>Fungi</taxon>
        <taxon>Dikarya</taxon>
        <taxon>Ascomycota</taxon>
        <taxon>Pezizomycotina</taxon>
        <taxon>Sordariomycetes</taxon>
        <taxon>Hypocreomycetidae</taxon>
        <taxon>Hypocreales</taxon>
        <taxon>Ophiocordycipitaceae</taxon>
        <taxon>Hirsutella</taxon>
    </lineage>
</organism>
<dbReference type="CDD" id="cd01647">
    <property type="entry name" value="RT_LTR"/>
    <property type="match status" value="1"/>
</dbReference>
<dbReference type="Gene3D" id="3.30.420.10">
    <property type="entry name" value="Ribonuclease H-like superfamily/Ribonuclease H"/>
    <property type="match status" value="1"/>
</dbReference>
<dbReference type="SUPFAM" id="SSF56672">
    <property type="entry name" value="DNA/RNA polymerases"/>
    <property type="match status" value="1"/>
</dbReference>
<dbReference type="GO" id="GO:0003676">
    <property type="term" value="F:nucleic acid binding"/>
    <property type="evidence" value="ECO:0007669"/>
    <property type="project" value="InterPro"/>
</dbReference>
<dbReference type="SUPFAM" id="SSF53098">
    <property type="entry name" value="Ribonuclease H-like"/>
    <property type="match status" value="1"/>
</dbReference>
<dbReference type="InterPro" id="IPR012337">
    <property type="entry name" value="RNaseH-like_sf"/>
</dbReference>
<proteinExistence type="predicted"/>
<dbReference type="CDD" id="cd09274">
    <property type="entry name" value="RNase_HI_RT_Ty3"/>
    <property type="match status" value="1"/>
</dbReference>
<dbReference type="RefSeq" id="XP_044718831.1">
    <property type="nucleotide sequence ID" value="XM_044865867.1"/>
</dbReference>
<dbReference type="Gene3D" id="3.10.10.10">
    <property type="entry name" value="HIV Type 1 Reverse Transcriptase, subunit A, domain 1"/>
    <property type="match status" value="1"/>
</dbReference>
<evidence type="ECO:0000256" key="2">
    <source>
        <dbReference type="ARBA" id="ARBA00023128"/>
    </source>
</evidence>
<dbReference type="InterPro" id="IPR000477">
    <property type="entry name" value="RT_dom"/>
</dbReference>
<dbReference type="Proteomes" id="UP000824596">
    <property type="component" value="Unassembled WGS sequence"/>
</dbReference>
<dbReference type="InterPro" id="IPR043502">
    <property type="entry name" value="DNA/RNA_pol_sf"/>
</dbReference>
<accession>A0A9P8MSC4</accession>
<evidence type="ECO:0000256" key="3">
    <source>
        <dbReference type="ARBA" id="ARBA00023268"/>
    </source>
</evidence>
<comment type="caution">
    <text evidence="5">The sequence shown here is derived from an EMBL/GenBank/DDBJ whole genome shotgun (WGS) entry which is preliminary data.</text>
</comment>
<dbReference type="InterPro" id="IPR050951">
    <property type="entry name" value="Retrovirus_Pol_polyprotein"/>
</dbReference>
<dbReference type="GeneID" id="68356525"/>
<keyword evidence="3" id="KW-0511">Multifunctional enzyme</keyword>
<dbReference type="PANTHER" id="PTHR37984">
    <property type="entry name" value="PROTEIN CBG26694"/>
    <property type="match status" value="1"/>
</dbReference>
<dbReference type="Pfam" id="PF17921">
    <property type="entry name" value="Integrase_H2C2"/>
    <property type="match status" value="1"/>
</dbReference>
<evidence type="ECO:0000256" key="1">
    <source>
        <dbReference type="ARBA" id="ARBA00004173"/>
    </source>
</evidence>
<dbReference type="GO" id="GO:0005739">
    <property type="term" value="C:mitochondrion"/>
    <property type="evidence" value="ECO:0007669"/>
    <property type="project" value="UniProtKB-SubCell"/>
</dbReference>
<keyword evidence="5" id="KW-0808">Transferase</keyword>
<comment type="subcellular location">
    <subcellularLocation>
        <location evidence="1">Mitochondrion</location>
    </subcellularLocation>
</comment>
<dbReference type="Gene3D" id="3.30.70.270">
    <property type="match status" value="2"/>
</dbReference>
<dbReference type="PANTHER" id="PTHR37984:SF5">
    <property type="entry name" value="PROTEIN NYNRIN-LIKE"/>
    <property type="match status" value="1"/>
</dbReference>
<sequence length="544" mass="62728">MSREELSAAAAPVLFRDRYPLPLIAETLQNLAKAKWFTKLDVVAAFHKIRMAPGHEGKTAFRTRFGLYEWLVCPFGLNGAPASFQRYMNSVLREWLDDFVTAYLDDVLIYSSDPAKCEFSVQEVKYLGFIVNAGKGIACDPEKQRAIREWEAPTTVKGVRSFLGFANYYRIFIPDYAKITQPLDALLKKGTAFRWRRAENEAFQELKRRFCESPVLKQWEPSLLTFLETDCSGYALGGVLSQESPDGRRHACAFFSKRLSPAEYNYPIHDKEMLAIMRCLDNWSAELRSCGPFTILTDHRNLETSTLPEMKVFEEADLQQLWDETVEKDPIFRAAYKAVRDRERAFPPSLGLKIQISECAIDAGKRLTFRDRIWSHDSVATGHPGREGTLAIVARRFYWPGQSQLVRRFVANCDTCGRAHIWRQSKRGFLKPLPIPDRPRSHLSMDFITDLPPTGPSKARYLWVIVDRLTKAVTLECHYRFHGMPRSIVSDRGSNWLKRMNQEIEAYLRAYVSYVQDDWENCSLPRSWHSTIVNPQRPRSAPFR</sequence>
<dbReference type="GO" id="GO:0003964">
    <property type="term" value="F:RNA-directed DNA polymerase activity"/>
    <property type="evidence" value="ECO:0007669"/>
    <property type="project" value="UniProtKB-KW"/>
</dbReference>
<dbReference type="Gene3D" id="1.10.340.70">
    <property type="match status" value="1"/>
</dbReference>
<dbReference type="InterPro" id="IPR041588">
    <property type="entry name" value="Integrase_H2C2"/>
</dbReference>
<dbReference type="AlphaFoldDB" id="A0A9P8MSC4"/>
<keyword evidence="5" id="KW-0695">RNA-directed DNA polymerase</keyword>
<dbReference type="OrthoDB" id="3341476at2759"/>
<evidence type="ECO:0000313" key="5">
    <source>
        <dbReference type="EMBL" id="KAH0961318.1"/>
    </source>
</evidence>
<dbReference type="InterPro" id="IPR036397">
    <property type="entry name" value="RNaseH_sf"/>
</dbReference>
<reference evidence="5" key="1">
    <citation type="submission" date="2021-09" db="EMBL/GenBank/DDBJ databases">
        <title>A high-quality genome of the endoparasitic fungus Hirsutella rhossiliensis with a comparison of Hirsutella genomes reveals transposable elements contributing to genome size variation.</title>
        <authorList>
            <person name="Lin R."/>
            <person name="Jiao Y."/>
            <person name="Sun X."/>
            <person name="Ling J."/>
            <person name="Xie B."/>
            <person name="Cheng X."/>
        </authorList>
    </citation>
    <scope>NUCLEOTIDE SEQUENCE</scope>
    <source>
        <strain evidence="5">HR02</strain>
    </source>
</reference>
<protein>
    <submittedName>
        <fullName evidence="5">Reverse transcriptase (RNA-dependent DNA polymerase) domain-containing protein</fullName>
    </submittedName>
</protein>